<dbReference type="PRINTS" id="PR00411">
    <property type="entry name" value="PNDRDTASEI"/>
</dbReference>
<evidence type="ECO:0000313" key="8">
    <source>
        <dbReference type="EMBL" id="TVZ02516.1"/>
    </source>
</evidence>
<evidence type="ECO:0000256" key="6">
    <source>
        <dbReference type="ARBA" id="ARBA00023002"/>
    </source>
</evidence>
<accession>A0A6P2BW99</accession>
<comment type="similarity">
    <text evidence="2">Belongs to the FAD-binding monooxygenase family.</text>
</comment>
<dbReference type="SUPFAM" id="SSF51905">
    <property type="entry name" value="FAD/NAD(P)-binding domain"/>
    <property type="match status" value="2"/>
</dbReference>
<keyword evidence="9" id="KW-1185">Reference proteome</keyword>
<evidence type="ECO:0000256" key="3">
    <source>
        <dbReference type="ARBA" id="ARBA00022630"/>
    </source>
</evidence>
<keyword evidence="4" id="KW-0274">FAD</keyword>
<dbReference type="PANTHER" id="PTHR43098">
    <property type="entry name" value="L-ORNITHINE N(5)-MONOOXYGENASE-RELATED"/>
    <property type="match status" value="1"/>
</dbReference>
<reference evidence="8 9" key="1">
    <citation type="submission" date="2018-11" db="EMBL/GenBank/DDBJ databases">
        <title>Trebonia kvetii gen.nov., sp.nov., a novel acidophilic actinobacterium, and proposal of the new actinobacterial family Treboniaceae fam. nov.</title>
        <authorList>
            <person name="Rapoport D."/>
            <person name="Sagova-Mareckova M."/>
            <person name="Sedlacek I."/>
            <person name="Provaznik J."/>
            <person name="Kralova S."/>
            <person name="Pavlinic D."/>
            <person name="Benes V."/>
            <person name="Kopecky J."/>
        </authorList>
    </citation>
    <scope>NUCLEOTIDE SEQUENCE [LARGE SCALE GENOMIC DNA]</scope>
    <source>
        <strain evidence="8 9">15Tr583</strain>
    </source>
</reference>
<dbReference type="InterPro" id="IPR050775">
    <property type="entry name" value="FAD-binding_Monooxygenases"/>
</dbReference>
<organism evidence="8 9">
    <name type="scientific">Trebonia kvetii</name>
    <dbReference type="NCBI Taxonomy" id="2480626"/>
    <lineage>
        <taxon>Bacteria</taxon>
        <taxon>Bacillati</taxon>
        <taxon>Actinomycetota</taxon>
        <taxon>Actinomycetes</taxon>
        <taxon>Streptosporangiales</taxon>
        <taxon>Treboniaceae</taxon>
        <taxon>Trebonia</taxon>
    </lineage>
</organism>
<protein>
    <submittedName>
        <fullName evidence="8">NAD(P)/FAD-dependent oxidoreductase</fullName>
    </submittedName>
</protein>
<dbReference type="OrthoDB" id="5168853at2"/>
<evidence type="ECO:0000256" key="2">
    <source>
        <dbReference type="ARBA" id="ARBA00010139"/>
    </source>
</evidence>
<proteinExistence type="inferred from homology"/>
<comment type="caution">
    <text evidence="8">The sequence shown here is derived from an EMBL/GenBank/DDBJ whole genome shotgun (WGS) entry which is preliminary data.</text>
</comment>
<gene>
    <name evidence="8" type="ORF">EAS64_27405</name>
</gene>
<comment type="cofactor">
    <cofactor evidence="1">
        <name>FAD</name>
        <dbReference type="ChEBI" id="CHEBI:57692"/>
    </cofactor>
</comment>
<keyword evidence="5" id="KW-0521">NADP</keyword>
<dbReference type="GO" id="GO:0016709">
    <property type="term" value="F:oxidoreductase activity, acting on paired donors, with incorporation or reduction of molecular oxygen, NAD(P)H as one donor, and incorporation of one atom of oxygen"/>
    <property type="evidence" value="ECO:0007669"/>
    <property type="project" value="UniProtKB-ARBA"/>
</dbReference>
<evidence type="ECO:0000256" key="5">
    <source>
        <dbReference type="ARBA" id="ARBA00022857"/>
    </source>
</evidence>
<evidence type="ECO:0000256" key="1">
    <source>
        <dbReference type="ARBA" id="ARBA00001974"/>
    </source>
</evidence>
<dbReference type="InterPro" id="IPR036188">
    <property type="entry name" value="FAD/NAD-bd_sf"/>
</dbReference>
<dbReference type="Gene3D" id="3.50.50.60">
    <property type="entry name" value="FAD/NAD(P)-binding domain"/>
    <property type="match status" value="2"/>
</dbReference>
<dbReference type="RefSeq" id="WP_145857606.1">
    <property type="nucleotide sequence ID" value="NZ_RPFW01000005.1"/>
</dbReference>
<keyword evidence="6" id="KW-0560">Oxidoreductase</keyword>
<dbReference type="Pfam" id="PF13738">
    <property type="entry name" value="Pyr_redox_3"/>
    <property type="match status" value="1"/>
</dbReference>
<dbReference type="EMBL" id="RPFW01000005">
    <property type="protein sequence ID" value="TVZ02516.1"/>
    <property type="molecule type" value="Genomic_DNA"/>
</dbReference>
<dbReference type="PANTHER" id="PTHR43098:SF3">
    <property type="entry name" value="L-ORNITHINE N(5)-MONOOXYGENASE-RELATED"/>
    <property type="match status" value="1"/>
</dbReference>
<evidence type="ECO:0000256" key="4">
    <source>
        <dbReference type="ARBA" id="ARBA00022827"/>
    </source>
</evidence>
<dbReference type="Proteomes" id="UP000460272">
    <property type="component" value="Unassembled WGS sequence"/>
</dbReference>
<keyword evidence="3" id="KW-0285">Flavoprotein</keyword>
<dbReference type="AlphaFoldDB" id="A0A6P2BW99"/>
<evidence type="ECO:0000256" key="7">
    <source>
        <dbReference type="ARBA" id="ARBA00023033"/>
    </source>
</evidence>
<keyword evidence="7" id="KW-0503">Monooxygenase</keyword>
<sequence length="535" mass="60160">MPAQRRDQQADVVIVGAGILGINQLYRAVQAGYSVRLLEQAEGVGGTWYWNRYPGCRFDSESYTYGYLFSEELWQEWDWSEEFAPQPETERYLNYVVDKFDLRRHIRFGSKVNSAVWDEEASEWTTGTEDGFQIRSRYLIAATGVLSVPQYPDVPGREDFRGQTYHPVRWPKEPVDFRGKRVAVIGTGSTGVQIGPAIADEVESLVMYQRSATWATPLNNHPISAEQQAHLKANFAPIKAELDASVGGFLHKPAGKKWTDDTPEQRQEFFESVWNSPGFAKISANYDDLIFNKEANAGWCAFMADKIREIVKDPATAEKLIPTDHLYVGLRPPYVTGYYEMYNKPNVELVSLRETPIVKVTETGIETADGLREFDIIIWATGFDFGSGAMLRMGITGADGLRLADYWADGPLTYLGIMTRGFPNFFFPGGPHGAAGNNPRYGELQVCFVQDLIDYAGAHAHRRIEVPKEAEQAWMDMIAQLEAYSPFQKRGQYYGANTPGKPKVYLLNPGGRPKLDEFMAKAVASGYQGFFEGEK</sequence>
<name>A0A6P2BW99_9ACTN</name>
<evidence type="ECO:0000313" key="9">
    <source>
        <dbReference type="Proteomes" id="UP000460272"/>
    </source>
</evidence>